<reference evidence="1 2" key="1">
    <citation type="submission" date="2019-11" db="EMBL/GenBank/DDBJ databases">
        <title>The genome sequence of Methylocystis heyeri.</title>
        <authorList>
            <person name="Oshkin I.Y."/>
            <person name="Miroshnikov K."/>
            <person name="Dedysh S.N."/>
        </authorList>
    </citation>
    <scope>NUCLEOTIDE SEQUENCE [LARGE SCALE GENOMIC DNA]</scope>
    <source>
        <strain evidence="1 2">H2</strain>
    </source>
</reference>
<gene>
    <name evidence="1" type="ORF">H2LOC_005210</name>
</gene>
<evidence type="ECO:0000313" key="1">
    <source>
        <dbReference type="EMBL" id="QGM45137.1"/>
    </source>
</evidence>
<dbReference type="AlphaFoldDB" id="A0A6B8KBT6"/>
<accession>A0A6B8KBT6</accession>
<sequence>MWLCDSAINRHVVQRLWAGKTLPPDHLTIFVATGASREECFLSILETVDQHHPSWKQLLAIGAPVASAIASRLAEYGAGVLNETADGFIFDRS</sequence>
<proteinExistence type="predicted"/>
<dbReference type="Proteomes" id="UP000309061">
    <property type="component" value="Chromosome"/>
</dbReference>
<dbReference type="EMBL" id="CP046052">
    <property type="protein sequence ID" value="QGM45137.1"/>
    <property type="molecule type" value="Genomic_DNA"/>
</dbReference>
<dbReference type="KEGG" id="mhey:H2LOC_005210"/>
<dbReference type="RefSeq" id="WP_136495422.1">
    <property type="nucleotide sequence ID" value="NZ_CP046052.1"/>
</dbReference>
<organism evidence="1 2">
    <name type="scientific">Methylocystis heyeri</name>
    <dbReference type="NCBI Taxonomy" id="391905"/>
    <lineage>
        <taxon>Bacteria</taxon>
        <taxon>Pseudomonadati</taxon>
        <taxon>Pseudomonadota</taxon>
        <taxon>Alphaproteobacteria</taxon>
        <taxon>Hyphomicrobiales</taxon>
        <taxon>Methylocystaceae</taxon>
        <taxon>Methylocystis</taxon>
    </lineage>
</organism>
<evidence type="ECO:0000313" key="2">
    <source>
        <dbReference type="Proteomes" id="UP000309061"/>
    </source>
</evidence>
<protein>
    <submittedName>
        <fullName evidence="1">Uncharacterized protein</fullName>
    </submittedName>
</protein>
<keyword evidence="2" id="KW-1185">Reference proteome</keyword>
<dbReference type="OrthoDB" id="7192456at2"/>
<name>A0A6B8KBT6_9HYPH</name>